<comment type="caution">
    <text evidence="1">The sequence shown here is derived from an EMBL/GenBank/DDBJ whole genome shotgun (WGS) entry which is preliminary data.</text>
</comment>
<evidence type="ECO:0000313" key="2">
    <source>
        <dbReference type="Proteomes" id="UP001165498"/>
    </source>
</evidence>
<organism evidence="1 2">
    <name type="scientific">Tahibacter harae</name>
    <dbReference type="NCBI Taxonomy" id="2963937"/>
    <lineage>
        <taxon>Bacteria</taxon>
        <taxon>Pseudomonadati</taxon>
        <taxon>Pseudomonadota</taxon>
        <taxon>Gammaproteobacteria</taxon>
        <taxon>Lysobacterales</taxon>
        <taxon>Rhodanobacteraceae</taxon>
        <taxon>Tahibacter</taxon>
    </lineage>
</organism>
<sequence>MSSTEYARNFLAAAADRHEVLDSFARPLAEGVNGLGMRIRLADGNPALVHYFLIADDNADSLHLMFFEAPEAQWDAAWKHGQVMLKGRALD</sequence>
<gene>
    <name evidence="1" type="ORF">NM961_17540</name>
</gene>
<protein>
    <submittedName>
        <fullName evidence="1">Uncharacterized protein</fullName>
    </submittedName>
</protein>
<dbReference type="RefSeq" id="WP_255915713.1">
    <property type="nucleotide sequence ID" value="NZ_JANFQO010000018.1"/>
</dbReference>
<dbReference type="Proteomes" id="UP001165498">
    <property type="component" value="Unassembled WGS sequence"/>
</dbReference>
<evidence type="ECO:0000313" key="1">
    <source>
        <dbReference type="EMBL" id="MCQ4166523.1"/>
    </source>
</evidence>
<dbReference type="EMBL" id="JANFQO010000018">
    <property type="protein sequence ID" value="MCQ4166523.1"/>
    <property type="molecule type" value="Genomic_DNA"/>
</dbReference>
<reference evidence="1" key="1">
    <citation type="submission" date="2022-07" db="EMBL/GenBank/DDBJ databases">
        <title>Tahibacter sp., a new gammaproteobacterium isolated from the silt sample collected at pig farm.</title>
        <authorList>
            <person name="Chen H."/>
        </authorList>
    </citation>
    <scope>NUCLEOTIDE SEQUENCE</scope>
    <source>
        <strain evidence="1">P2K</strain>
    </source>
</reference>
<proteinExistence type="predicted"/>
<accession>A0ABT1QW55</accession>
<name>A0ABT1QW55_9GAMM</name>
<keyword evidence="2" id="KW-1185">Reference proteome</keyword>